<protein>
    <submittedName>
        <fullName evidence="2">Uncharacterized protein</fullName>
    </submittedName>
</protein>
<accession>A0AAV3U380</accession>
<dbReference type="AlphaFoldDB" id="A0AAV3U380"/>
<feature type="transmembrane region" description="Helical" evidence="1">
    <location>
        <begin position="94"/>
        <end position="115"/>
    </location>
</feature>
<evidence type="ECO:0000256" key="1">
    <source>
        <dbReference type="SAM" id="Phobius"/>
    </source>
</evidence>
<dbReference type="EMBL" id="BAABLX010000018">
    <property type="protein sequence ID" value="GAA4943687.1"/>
    <property type="molecule type" value="Genomic_DNA"/>
</dbReference>
<feature type="transmembrane region" description="Helical" evidence="1">
    <location>
        <begin position="6"/>
        <end position="26"/>
    </location>
</feature>
<name>A0AAV3U380_9ALTE</name>
<organism evidence="2 3">
    <name type="scientific">Halioxenophilus aromaticivorans</name>
    <dbReference type="NCBI Taxonomy" id="1306992"/>
    <lineage>
        <taxon>Bacteria</taxon>
        <taxon>Pseudomonadati</taxon>
        <taxon>Pseudomonadota</taxon>
        <taxon>Gammaproteobacteria</taxon>
        <taxon>Alteromonadales</taxon>
        <taxon>Alteromonadaceae</taxon>
        <taxon>Halioxenophilus</taxon>
    </lineage>
</organism>
<evidence type="ECO:0000313" key="3">
    <source>
        <dbReference type="Proteomes" id="UP001409585"/>
    </source>
</evidence>
<reference evidence="3" key="1">
    <citation type="journal article" date="2019" name="Int. J. Syst. Evol. Microbiol.">
        <title>The Global Catalogue of Microorganisms (GCM) 10K type strain sequencing project: providing services to taxonomists for standard genome sequencing and annotation.</title>
        <authorList>
            <consortium name="The Broad Institute Genomics Platform"/>
            <consortium name="The Broad Institute Genome Sequencing Center for Infectious Disease"/>
            <person name="Wu L."/>
            <person name="Ma J."/>
        </authorList>
    </citation>
    <scope>NUCLEOTIDE SEQUENCE [LARGE SCALE GENOMIC DNA]</scope>
    <source>
        <strain evidence="3">JCM 19134</strain>
    </source>
</reference>
<evidence type="ECO:0000313" key="2">
    <source>
        <dbReference type="EMBL" id="GAA4943687.1"/>
    </source>
</evidence>
<keyword evidence="1" id="KW-1133">Transmembrane helix</keyword>
<dbReference type="Proteomes" id="UP001409585">
    <property type="component" value="Unassembled WGS sequence"/>
</dbReference>
<proteinExistence type="predicted"/>
<sequence>MILFIPIITAVICMFSSYFVFFVNIAKLQARLREVGANLPPEYLYLNTMLISAARVGSKSLVSEIKVGSLSSLKDERVNFLCHNIIVSEKAFKISAITFISLLLVGFSLIAWVTVK</sequence>
<keyword evidence="1" id="KW-0472">Membrane</keyword>
<keyword evidence="3" id="KW-1185">Reference proteome</keyword>
<keyword evidence="1" id="KW-0812">Transmembrane</keyword>
<comment type="caution">
    <text evidence="2">The sequence shown here is derived from an EMBL/GenBank/DDBJ whole genome shotgun (WGS) entry which is preliminary data.</text>
</comment>
<gene>
    <name evidence="2" type="ORF">GCM10025791_23160</name>
</gene>